<keyword evidence="1" id="KW-0472">Membrane</keyword>
<sequence length="46" mass="5319">MILKIKLAWKQIYKLFFGIVGLVILGWAFINGILNQNDIINHYNGD</sequence>
<organism evidence="2 3">
    <name type="scientific">Spiroplasma citri</name>
    <dbReference type="NCBI Taxonomy" id="2133"/>
    <lineage>
        <taxon>Bacteria</taxon>
        <taxon>Bacillati</taxon>
        <taxon>Mycoplasmatota</taxon>
        <taxon>Mollicutes</taxon>
        <taxon>Entomoplasmatales</taxon>
        <taxon>Spiroplasmataceae</taxon>
        <taxon>Spiroplasma</taxon>
    </lineage>
</organism>
<dbReference type="Proteomes" id="UP001214629">
    <property type="component" value="Chromosome"/>
</dbReference>
<proteinExistence type="predicted"/>
<dbReference type="AlphaFoldDB" id="A0AAX3SXE5"/>
<dbReference type="RefSeq" id="WP_277938417.1">
    <property type="nucleotide sequence ID" value="NZ_CP096246.1"/>
</dbReference>
<protein>
    <recommendedName>
        <fullName evidence="4">Plectrovirus-related protein</fullName>
    </recommendedName>
</protein>
<evidence type="ECO:0000256" key="1">
    <source>
        <dbReference type="SAM" id="Phobius"/>
    </source>
</evidence>
<evidence type="ECO:0008006" key="4">
    <source>
        <dbReference type="Google" id="ProtNLM"/>
    </source>
</evidence>
<name>A0AAX3SXE5_SPICI</name>
<evidence type="ECO:0000313" key="2">
    <source>
        <dbReference type="EMBL" id="WFG96000.1"/>
    </source>
</evidence>
<accession>A0AAX3SXE5</accession>
<evidence type="ECO:0000313" key="3">
    <source>
        <dbReference type="Proteomes" id="UP001214629"/>
    </source>
</evidence>
<reference evidence="2 3" key="1">
    <citation type="submission" date="2022-04" db="EMBL/GenBank/DDBJ databases">
        <title>Whole genome of Spiroplasma citri.</title>
        <authorList>
            <person name="Khanchezar A."/>
            <person name="Izadpanah K."/>
            <person name="Taghavi M."/>
            <person name="Ghorbani A."/>
            <person name="Beven L."/>
        </authorList>
    </citation>
    <scope>NUCLEOTIDE SEQUENCE [LARGE SCALE GENOMIC DNA]</scope>
    <source>
        <strain evidence="2 3">D4</strain>
    </source>
</reference>
<keyword evidence="3" id="KW-1185">Reference proteome</keyword>
<gene>
    <name evidence="2" type="ORF">M0C40_07835</name>
</gene>
<keyword evidence="1" id="KW-1133">Transmembrane helix</keyword>
<dbReference type="EMBL" id="CP096246">
    <property type="protein sequence ID" value="WFG96000.1"/>
    <property type="molecule type" value="Genomic_DNA"/>
</dbReference>
<keyword evidence="1" id="KW-0812">Transmembrane</keyword>
<feature type="transmembrane region" description="Helical" evidence="1">
    <location>
        <begin position="12"/>
        <end position="34"/>
    </location>
</feature>